<evidence type="ECO:0000313" key="4">
    <source>
        <dbReference type="Proteomes" id="UP000292235"/>
    </source>
</evidence>
<feature type="compositionally biased region" description="Low complexity" evidence="1">
    <location>
        <begin position="70"/>
        <end position="84"/>
    </location>
</feature>
<dbReference type="KEGG" id="strr:EKD16_18615"/>
<dbReference type="GO" id="GO:0003677">
    <property type="term" value="F:DNA binding"/>
    <property type="evidence" value="ECO:0007669"/>
    <property type="project" value="InterPro"/>
</dbReference>
<dbReference type="InterPro" id="IPR036390">
    <property type="entry name" value="WH_DNA-bd_sf"/>
</dbReference>
<feature type="compositionally biased region" description="Polar residues" evidence="1">
    <location>
        <begin position="164"/>
        <end position="174"/>
    </location>
</feature>
<dbReference type="AlphaFoldDB" id="A0A4P6Q8Y5"/>
<dbReference type="EMBL" id="CP036455">
    <property type="protein sequence ID" value="QBI55487.1"/>
    <property type="molecule type" value="Genomic_DNA"/>
</dbReference>
<feature type="compositionally biased region" description="Basic and acidic residues" evidence="1">
    <location>
        <begin position="44"/>
        <end position="64"/>
    </location>
</feature>
<dbReference type="RefSeq" id="WP_165498605.1">
    <property type="nucleotide sequence ID" value="NZ_CP036455.1"/>
</dbReference>
<dbReference type="Pfam" id="PF09339">
    <property type="entry name" value="HTH_IclR"/>
    <property type="match status" value="1"/>
</dbReference>
<gene>
    <name evidence="3" type="ORF">EKD16_18615</name>
</gene>
<proteinExistence type="predicted"/>
<dbReference type="InterPro" id="IPR005471">
    <property type="entry name" value="Tscrpt_reg_IclR_N"/>
</dbReference>
<dbReference type="Gene3D" id="1.10.10.10">
    <property type="entry name" value="Winged helix-like DNA-binding domain superfamily/Winged helix DNA-binding domain"/>
    <property type="match status" value="1"/>
</dbReference>
<sequence length="241" mass="24944">MASTAVRTDILTCLRGRTAPATAAEIAEATGRGRSTVTQALRGLETDGRATRTRMSHEPGKRVADLWSLAATGAATEGEGEAPASPDPDNDAPGPVSESPAPREAPADAATADTPEAADAPVPTAEEVPAPRPAPAAATSQEVPKKKGAADSDTRTRAPEQTDGAAQTNKVSRTTRLEPGGLRKIVKAILDSEPEEEFSPTEISHLLRGRSVGAIQNALARLVKDGEAELTCEAPRRYSAA</sequence>
<organism evidence="3 4">
    <name type="scientific">Streptomonospora litoralis</name>
    <dbReference type="NCBI Taxonomy" id="2498135"/>
    <lineage>
        <taxon>Bacteria</taxon>
        <taxon>Bacillati</taxon>
        <taxon>Actinomycetota</taxon>
        <taxon>Actinomycetes</taxon>
        <taxon>Streptosporangiales</taxon>
        <taxon>Nocardiopsidaceae</taxon>
        <taxon>Streptomonospora</taxon>
    </lineage>
</organism>
<keyword evidence="4" id="KW-1185">Reference proteome</keyword>
<feature type="domain" description="HTH iclR-type" evidence="2">
    <location>
        <begin position="9"/>
        <end position="48"/>
    </location>
</feature>
<feature type="compositionally biased region" description="Basic and acidic residues" evidence="1">
    <location>
        <begin position="143"/>
        <end position="160"/>
    </location>
</feature>
<evidence type="ECO:0000313" key="3">
    <source>
        <dbReference type="EMBL" id="QBI55487.1"/>
    </source>
</evidence>
<dbReference type="GO" id="GO:0006355">
    <property type="term" value="P:regulation of DNA-templated transcription"/>
    <property type="evidence" value="ECO:0007669"/>
    <property type="project" value="InterPro"/>
</dbReference>
<dbReference type="InterPro" id="IPR036388">
    <property type="entry name" value="WH-like_DNA-bd_sf"/>
</dbReference>
<feature type="region of interest" description="Disordered" evidence="1">
    <location>
        <begin position="41"/>
        <end position="182"/>
    </location>
</feature>
<reference evidence="3 4" key="1">
    <citation type="submission" date="2019-02" db="EMBL/GenBank/DDBJ databases">
        <authorList>
            <person name="Khodamoradi S."/>
            <person name="Hahnke R.L."/>
            <person name="Kaempfer P."/>
            <person name="Schumann P."/>
            <person name="Rohde M."/>
            <person name="Steinert M."/>
            <person name="Luzhetskyy A."/>
            <person name="Wink J."/>
            <person name="Ruckert C."/>
        </authorList>
    </citation>
    <scope>NUCLEOTIDE SEQUENCE [LARGE SCALE GENOMIC DNA]</scope>
    <source>
        <strain evidence="3 4">M2</strain>
    </source>
</reference>
<dbReference type="SUPFAM" id="SSF46785">
    <property type="entry name" value="Winged helix' DNA-binding domain"/>
    <property type="match status" value="1"/>
</dbReference>
<name>A0A4P6Q8Y5_9ACTN</name>
<accession>A0A4P6Q8Y5</accession>
<protein>
    <submittedName>
        <fullName evidence="3">MarR family protein</fullName>
    </submittedName>
</protein>
<dbReference type="Proteomes" id="UP000292235">
    <property type="component" value="Chromosome"/>
</dbReference>
<evidence type="ECO:0000256" key="1">
    <source>
        <dbReference type="SAM" id="MobiDB-lite"/>
    </source>
</evidence>
<feature type="compositionally biased region" description="Low complexity" evidence="1">
    <location>
        <begin position="91"/>
        <end position="128"/>
    </location>
</feature>
<evidence type="ECO:0000259" key="2">
    <source>
        <dbReference type="Pfam" id="PF09339"/>
    </source>
</evidence>